<dbReference type="eggNOG" id="COG2114">
    <property type="taxonomic scope" value="Bacteria"/>
</dbReference>
<dbReference type="HOGENOM" id="CLU_085936_0_0_5"/>
<reference evidence="1 2" key="1">
    <citation type="journal article" date="2013" name="PLoS ONE">
        <title>Poles Apart: Arctic and Antarctic Octadecabacter strains Share High Genome Plasticity and a New Type of Xanthorhodopsin.</title>
        <authorList>
            <person name="Vollmers J."/>
            <person name="Voget S."/>
            <person name="Dietrich S."/>
            <person name="Gollnow K."/>
            <person name="Smits M."/>
            <person name="Meyer K."/>
            <person name="Brinkhoff T."/>
            <person name="Simon M."/>
            <person name="Daniel R."/>
        </authorList>
    </citation>
    <scope>NUCLEOTIDE SEQUENCE [LARGE SCALE GENOMIC DNA]</scope>
    <source>
        <strain evidence="1 2">238</strain>
    </source>
</reference>
<proteinExistence type="predicted"/>
<dbReference type="AlphaFoldDB" id="M9RH38"/>
<dbReference type="Proteomes" id="UP000004688">
    <property type="component" value="Chromosome"/>
</dbReference>
<dbReference type="STRING" id="391616.OA238_c13020"/>
<gene>
    <name evidence="1" type="ORF">OA238_c13020</name>
</gene>
<protein>
    <submittedName>
        <fullName evidence="1">Uncharacterized protein</fullName>
    </submittedName>
</protein>
<dbReference type="RefSeq" id="WP_015494671.1">
    <property type="nucleotide sequence ID" value="NC_020908.1"/>
</dbReference>
<organism evidence="1 2">
    <name type="scientific">Octadecabacter arcticus 238</name>
    <dbReference type="NCBI Taxonomy" id="391616"/>
    <lineage>
        <taxon>Bacteria</taxon>
        <taxon>Pseudomonadati</taxon>
        <taxon>Pseudomonadota</taxon>
        <taxon>Alphaproteobacteria</taxon>
        <taxon>Rhodobacterales</taxon>
        <taxon>Roseobacteraceae</taxon>
        <taxon>Octadecabacter</taxon>
    </lineage>
</organism>
<dbReference type="OrthoDB" id="7210707at2"/>
<dbReference type="KEGG" id="oar:OA238_c13020"/>
<evidence type="ECO:0000313" key="2">
    <source>
        <dbReference type="Proteomes" id="UP000004688"/>
    </source>
</evidence>
<accession>M9RH38</accession>
<evidence type="ECO:0000313" key="1">
    <source>
        <dbReference type="EMBL" id="AGI71467.1"/>
    </source>
</evidence>
<dbReference type="EMBL" id="CP003742">
    <property type="protein sequence ID" value="AGI71467.1"/>
    <property type="molecule type" value="Genomic_DNA"/>
</dbReference>
<name>M9RH38_9RHOB</name>
<sequence>MAICVLTGDIVGSTDLSAAELFEIAQTLKDANSNLHLVAGSPHFDIHRGDGWQAAFTDRRKALRIALLFRAVLLAPNDKYETRIAIAVGDESLENKDISRANSPTFILSGRTLDSMSDDHLMAHASGGSHHGATVLADYISRSWTTAQARAIAPFLHPAESWTQKDVARNLGISRQAVGQALDAAGYPAIKAALTAIEEQAQ</sequence>
<keyword evidence="2" id="KW-1185">Reference proteome</keyword>